<feature type="binding site" evidence="4">
    <location>
        <begin position="8"/>
        <end position="9"/>
    </location>
    <ligand>
        <name>D-ribulose 5-phosphate</name>
        <dbReference type="ChEBI" id="CHEBI:58121"/>
    </ligand>
</feature>
<feature type="binding site" evidence="4">
    <location>
        <position position="136"/>
    </location>
    <ligand>
        <name>D-ribulose 5-phosphate</name>
        <dbReference type="ChEBI" id="CHEBI:58121"/>
    </ligand>
</feature>
<dbReference type="NCBIfam" id="TIGR00689">
    <property type="entry name" value="rpiB_lacA_lacB"/>
    <property type="match status" value="1"/>
</dbReference>
<evidence type="ECO:0000313" key="6">
    <source>
        <dbReference type="Proteomes" id="UP000198619"/>
    </source>
</evidence>
<dbReference type="NCBIfam" id="TIGR01120">
    <property type="entry name" value="rpiB"/>
    <property type="match status" value="1"/>
</dbReference>
<organism evidence="5 6">
    <name type="scientific">Clostridium frigidicarnis</name>
    <dbReference type="NCBI Taxonomy" id="84698"/>
    <lineage>
        <taxon>Bacteria</taxon>
        <taxon>Bacillati</taxon>
        <taxon>Bacillota</taxon>
        <taxon>Clostridia</taxon>
        <taxon>Eubacteriales</taxon>
        <taxon>Clostridiaceae</taxon>
        <taxon>Clostridium</taxon>
    </lineage>
</organism>
<protein>
    <submittedName>
        <fullName evidence="5">Ribose-5-phosphate isomerase</fullName>
    </submittedName>
</protein>
<evidence type="ECO:0000256" key="2">
    <source>
        <dbReference type="ARBA" id="ARBA00023235"/>
    </source>
</evidence>
<evidence type="ECO:0000256" key="1">
    <source>
        <dbReference type="ARBA" id="ARBA00008754"/>
    </source>
</evidence>
<evidence type="ECO:0000256" key="4">
    <source>
        <dbReference type="PIRSR" id="PIRSR005384-2"/>
    </source>
</evidence>
<dbReference type="InterPro" id="IPR051812">
    <property type="entry name" value="SPI_LacAB/RpiB"/>
</dbReference>
<reference evidence="5" key="1">
    <citation type="submission" date="2016-10" db="EMBL/GenBank/DDBJ databases">
        <authorList>
            <person name="de Groot N.N."/>
        </authorList>
    </citation>
    <scope>NUCLEOTIDE SEQUENCE [LARGE SCALE GENOMIC DNA]</scope>
    <source>
        <strain evidence="5">DSM 12271</strain>
    </source>
</reference>
<dbReference type="SUPFAM" id="SSF89623">
    <property type="entry name" value="Ribose/Galactose isomerase RpiB/AlsB"/>
    <property type="match status" value="1"/>
</dbReference>
<dbReference type="Pfam" id="PF02502">
    <property type="entry name" value="LacAB_rpiB"/>
    <property type="match status" value="1"/>
</dbReference>
<dbReference type="AlphaFoldDB" id="A0A1I0ZDV5"/>
<dbReference type="Proteomes" id="UP000198619">
    <property type="component" value="Unassembled WGS sequence"/>
</dbReference>
<dbReference type="NCBIfam" id="NF004051">
    <property type="entry name" value="PRK05571.1"/>
    <property type="match status" value="1"/>
</dbReference>
<comment type="similarity">
    <text evidence="1">Belongs to the LacAB/RpiB family.</text>
</comment>
<dbReference type="GO" id="GO:0005975">
    <property type="term" value="P:carbohydrate metabolic process"/>
    <property type="evidence" value="ECO:0007669"/>
    <property type="project" value="InterPro"/>
</dbReference>
<dbReference type="Gene3D" id="3.40.1400.10">
    <property type="entry name" value="Sugar-phosphate isomerase, RpiB/LacA/LacB"/>
    <property type="match status" value="1"/>
</dbReference>
<name>A0A1I0ZDV5_9CLOT</name>
<feature type="active site" description="Proton donor" evidence="3">
    <location>
        <position position="98"/>
    </location>
</feature>
<feature type="binding site" evidence="4">
    <location>
        <position position="109"/>
    </location>
    <ligand>
        <name>D-ribulose 5-phosphate</name>
        <dbReference type="ChEBI" id="CHEBI:58121"/>
    </ligand>
</feature>
<feature type="binding site" evidence="4">
    <location>
        <position position="99"/>
    </location>
    <ligand>
        <name>D-ribulose 5-phosphate</name>
        <dbReference type="ChEBI" id="CHEBI:58121"/>
    </ligand>
</feature>
<dbReference type="InterPro" id="IPR004785">
    <property type="entry name" value="RpiB"/>
</dbReference>
<dbReference type="RefSeq" id="WP_090041862.1">
    <property type="nucleotide sequence ID" value="NZ_FOKI01000020.1"/>
</dbReference>
<dbReference type="STRING" id="84698.SAMN04488528_102026"/>
<dbReference type="PANTHER" id="PTHR43732">
    <property type="entry name" value="RIBOSE 5-PHOSPHATE ISOMERASE-RELATED"/>
    <property type="match status" value="1"/>
</dbReference>
<keyword evidence="6" id="KW-1185">Reference proteome</keyword>
<dbReference type="EMBL" id="FOKI01000020">
    <property type="protein sequence ID" value="SFB23969.1"/>
    <property type="molecule type" value="Genomic_DNA"/>
</dbReference>
<dbReference type="InterPro" id="IPR036569">
    <property type="entry name" value="RpiB_LacA_LacB_sf"/>
</dbReference>
<feature type="binding site" evidence="4">
    <location>
        <position position="132"/>
    </location>
    <ligand>
        <name>D-ribulose 5-phosphate</name>
        <dbReference type="ChEBI" id="CHEBI:58121"/>
    </ligand>
</feature>
<evidence type="ECO:0000256" key="3">
    <source>
        <dbReference type="PIRSR" id="PIRSR005384-1"/>
    </source>
</evidence>
<sequence length="149" mass="16216">MKIAIGCDHGGFQLKQEIIKHLENKNLEVKDFGTYSEESCDYPDIALAVGENVVNKECDLGILICGTGIGISIAANKVPGVRAALCSDTFSAHATRQHNNANILALGQRVVGPGLALDIVDTFLDAHFEGDRHLKRINKISEIENKYNK</sequence>
<gene>
    <name evidence="5" type="ORF">SAMN04488528_102026</name>
</gene>
<dbReference type="PANTHER" id="PTHR43732:SF1">
    <property type="entry name" value="RIBOSE 5-PHOSPHATE ISOMERASE"/>
    <property type="match status" value="1"/>
</dbReference>
<dbReference type="GO" id="GO:0016861">
    <property type="term" value="F:intramolecular oxidoreductase activity, interconverting aldoses and ketoses"/>
    <property type="evidence" value="ECO:0007669"/>
    <property type="project" value="UniProtKB-ARBA"/>
</dbReference>
<feature type="active site" description="Proton acceptor" evidence="3">
    <location>
        <position position="65"/>
    </location>
</feature>
<dbReference type="PIRSF" id="PIRSF005384">
    <property type="entry name" value="RpiB_LacA_B"/>
    <property type="match status" value="1"/>
</dbReference>
<accession>A0A1I0ZDV5</accession>
<dbReference type="OrthoDB" id="1778624at2"/>
<feature type="binding site" evidence="4">
    <location>
        <begin position="66"/>
        <end position="70"/>
    </location>
    <ligand>
        <name>D-ribulose 5-phosphate</name>
        <dbReference type="ChEBI" id="CHEBI:58121"/>
    </ligand>
</feature>
<dbReference type="InterPro" id="IPR003500">
    <property type="entry name" value="RpiB_LacA_LacB"/>
</dbReference>
<evidence type="ECO:0000313" key="5">
    <source>
        <dbReference type="EMBL" id="SFB23969.1"/>
    </source>
</evidence>
<keyword evidence="2 5" id="KW-0413">Isomerase</keyword>
<proteinExistence type="inferred from homology"/>